<name>A0AC34GRM2_9BILA</name>
<dbReference type="WBParaSite" id="ES5_v2.g7255.t1">
    <property type="protein sequence ID" value="ES5_v2.g7255.t1"/>
    <property type="gene ID" value="ES5_v2.g7255"/>
</dbReference>
<protein>
    <submittedName>
        <fullName evidence="2">Uncharacterized protein</fullName>
    </submittedName>
</protein>
<reference evidence="2" key="1">
    <citation type="submission" date="2022-11" db="UniProtKB">
        <authorList>
            <consortium name="WormBaseParasite"/>
        </authorList>
    </citation>
    <scope>IDENTIFICATION</scope>
</reference>
<sequence length="79" mass="9112">MRMFPFSNLDDAVLRKGSMVAALQKSLLNNAVIRQARIILAKNDIDQQFMKIFGTWCLQSACHAFNAQQPRRLVERDIF</sequence>
<proteinExistence type="predicted"/>
<evidence type="ECO:0000313" key="2">
    <source>
        <dbReference type="WBParaSite" id="ES5_v2.g7255.t1"/>
    </source>
</evidence>
<dbReference type="Proteomes" id="UP000887579">
    <property type="component" value="Unplaced"/>
</dbReference>
<organism evidence="1 2">
    <name type="scientific">Panagrolaimus sp. ES5</name>
    <dbReference type="NCBI Taxonomy" id="591445"/>
    <lineage>
        <taxon>Eukaryota</taxon>
        <taxon>Metazoa</taxon>
        <taxon>Ecdysozoa</taxon>
        <taxon>Nematoda</taxon>
        <taxon>Chromadorea</taxon>
        <taxon>Rhabditida</taxon>
        <taxon>Tylenchina</taxon>
        <taxon>Panagrolaimomorpha</taxon>
        <taxon>Panagrolaimoidea</taxon>
        <taxon>Panagrolaimidae</taxon>
        <taxon>Panagrolaimus</taxon>
    </lineage>
</organism>
<accession>A0AC34GRM2</accession>
<evidence type="ECO:0000313" key="1">
    <source>
        <dbReference type="Proteomes" id="UP000887579"/>
    </source>
</evidence>